<dbReference type="Proteomes" id="UP001549145">
    <property type="component" value="Unassembled WGS sequence"/>
</dbReference>
<gene>
    <name evidence="1" type="ORF">ABID43_004132</name>
</gene>
<evidence type="ECO:0000313" key="1">
    <source>
        <dbReference type="EMBL" id="MET3694570.1"/>
    </source>
</evidence>
<evidence type="ECO:0008006" key="3">
    <source>
        <dbReference type="Google" id="ProtNLM"/>
    </source>
</evidence>
<comment type="caution">
    <text evidence="1">The sequence shown here is derived from an EMBL/GenBank/DDBJ whole genome shotgun (WGS) entry which is preliminary data.</text>
</comment>
<keyword evidence="2" id="KW-1185">Reference proteome</keyword>
<protein>
    <recommendedName>
        <fullName evidence="3">Transposase</fullName>
    </recommendedName>
</protein>
<proteinExistence type="predicted"/>
<dbReference type="EMBL" id="JBEPMM010000016">
    <property type="protein sequence ID" value="MET3694570.1"/>
    <property type="molecule type" value="Genomic_DNA"/>
</dbReference>
<reference evidence="1 2" key="1">
    <citation type="submission" date="2024-06" db="EMBL/GenBank/DDBJ databases">
        <title>Genomic Encyclopedia of Type Strains, Phase IV (KMG-IV): sequencing the most valuable type-strain genomes for metagenomic binning, comparative biology and taxonomic classification.</title>
        <authorList>
            <person name="Goeker M."/>
        </authorList>
    </citation>
    <scope>NUCLEOTIDE SEQUENCE [LARGE SCALE GENOMIC DNA]</scope>
    <source>
        <strain evidence="1 2">DSM 21331</strain>
    </source>
</reference>
<sequence>MRPENRKEGRNDRRLKANLSAERRVVIVMRLQMKRFTRLSNAFTKKFENHAHMVALYMVWYNFVKMHKKHRMSPAMAAGVSDQLWSMEDAAMLVEAAAPAIGKRCPDKKRD</sequence>
<name>A0ABV2L9P5_9HYPH</name>
<organism evidence="1 2">
    <name type="scientific">Methylobacterium goesingense</name>
    <dbReference type="NCBI Taxonomy" id="243690"/>
    <lineage>
        <taxon>Bacteria</taxon>
        <taxon>Pseudomonadati</taxon>
        <taxon>Pseudomonadota</taxon>
        <taxon>Alphaproteobacteria</taxon>
        <taxon>Hyphomicrobiales</taxon>
        <taxon>Methylobacteriaceae</taxon>
        <taxon>Methylobacterium</taxon>
    </lineage>
</organism>
<accession>A0ABV2L9P5</accession>
<evidence type="ECO:0000313" key="2">
    <source>
        <dbReference type="Proteomes" id="UP001549145"/>
    </source>
</evidence>